<dbReference type="Proteomes" id="UP000175616">
    <property type="component" value="Unassembled WGS sequence"/>
</dbReference>
<accession>A0A1E7YQ76</accession>
<dbReference type="AlphaFoldDB" id="A0A1E7YQ76"/>
<sequence length="149" mass="16920">MRYGKHSNSPLLEKGLEPWVAQIEIQLMITTSQIHYVRVEWTAATEDRCCRTADQKDSLWLGSLQRFQKKIAAIPDFFRCGSAIPFRSAADDVGAPVLIPPNQAERLQQPMQGASGSPDESTTLHILVRARSLSNDQQRQMEHRVRHVR</sequence>
<evidence type="ECO:0000313" key="1">
    <source>
        <dbReference type="EMBL" id="OFC38287.1"/>
    </source>
</evidence>
<organism evidence="1 2">
    <name type="scientific">Acidithiobacillus caldus</name>
    <dbReference type="NCBI Taxonomy" id="33059"/>
    <lineage>
        <taxon>Bacteria</taxon>
        <taxon>Pseudomonadati</taxon>
        <taxon>Pseudomonadota</taxon>
        <taxon>Acidithiobacillia</taxon>
        <taxon>Acidithiobacillales</taxon>
        <taxon>Acidithiobacillaceae</taxon>
        <taxon>Acidithiobacillus</taxon>
    </lineage>
</organism>
<evidence type="ECO:0000313" key="2">
    <source>
        <dbReference type="Proteomes" id="UP000175616"/>
    </source>
</evidence>
<dbReference type="EMBL" id="LZYE01000049">
    <property type="protein sequence ID" value="OFC38287.1"/>
    <property type="molecule type" value="Genomic_DNA"/>
</dbReference>
<protein>
    <submittedName>
        <fullName evidence="1">Uncharacterized protein</fullName>
    </submittedName>
</protein>
<gene>
    <name evidence="1" type="ORF">BAE27_02400</name>
</gene>
<name>A0A1E7YQ76_9PROT</name>
<proteinExistence type="predicted"/>
<reference evidence="1 2" key="1">
    <citation type="submission" date="2016-06" db="EMBL/GenBank/DDBJ databases">
        <title>Gene turnover analysis identifies the evolutionary adaptation of the extremophile Acidithiobacillus caldus.</title>
        <authorList>
            <person name="Zhang X."/>
        </authorList>
    </citation>
    <scope>NUCLEOTIDE SEQUENCE [LARGE SCALE GENOMIC DNA]</scope>
    <source>
        <strain evidence="1 2">DX</strain>
    </source>
</reference>
<comment type="caution">
    <text evidence="1">The sequence shown here is derived from an EMBL/GenBank/DDBJ whole genome shotgun (WGS) entry which is preliminary data.</text>
</comment>